<gene>
    <name evidence="9" type="primary">RHPN2</name>
</gene>
<dbReference type="InterPro" id="IPR036034">
    <property type="entry name" value="PDZ_sf"/>
</dbReference>
<evidence type="ECO:0000259" key="6">
    <source>
        <dbReference type="PROSITE" id="PS50106"/>
    </source>
</evidence>
<dbReference type="InterPro" id="IPR001478">
    <property type="entry name" value="PDZ"/>
</dbReference>
<dbReference type="InterPro" id="IPR004328">
    <property type="entry name" value="BRO1_dom"/>
</dbReference>
<dbReference type="AlphaFoldDB" id="A0A674G9F0"/>
<dbReference type="PROSITE" id="PS51860">
    <property type="entry name" value="REM_1"/>
    <property type="match status" value="1"/>
</dbReference>
<dbReference type="Pfam" id="PF03097">
    <property type="entry name" value="BRO1"/>
    <property type="match status" value="1"/>
</dbReference>
<evidence type="ECO:0000256" key="2">
    <source>
        <dbReference type="ARBA" id="ARBA00010369"/>
    </source>
</evidence>
<dbReference type="SUPFAM" id="SSF50156">
    <property type="entry name" value="PDZ domain-like"/>
    <property type="match status" value="1"/>
</dbReference>
<dbReference type="SMART" id="SM01041">
    <property type="entry name" value="BRO1"/>
    <property type="match status" value="1"/>
</dbReference>
<dbReference type="FunFam" id="1.25.40.280:FF:000003">
    <property type="entry name" value="RHPN1 isoform 1"/>
    <property type="match status" value="1"/>
</dbReference>
<feature type="domain" description="REM-1" evidence="8">
    <location>
        <begin position="1"/>
        <end position="48"/>
    </location>
</feature>
<evidence type="ECO:0000313" key="9">
    <source>
        <dbReference type="Ensembl" id="ENSTGUP00000019179.1"/>
    </source>
</evidence>
<evidence type="ECO:0000256" key="3">
    <source>
        <dbReference type="ARBA" id="ARBA00022490"/>
    </source>
</evidence>
<dbReference type="Pfam" id="PF02185">
    <property type="entry name" value="HR1"/>
    <property type="match status" value="1"/>
</dbReference>
<reference evidence="9 10" key="1">
    <citation type="journal article" date="2010" name="Nature">
        <title>The genome of a songbird.</title>
        <authorList>
            <person name="Warren W.C."/>
            <person name="Clayton D.F."/>
            <person name="Ellegren H."/>
            <person name="Arnold A.P."/>
            <person name="Hillier L.W."/>
            <person name="Kunstner A."/>
            <person name="Searle S."/>
            <person name="White S."/>
            <person name="Vilella A.J."/>
            <person name="Fairley S."/>
            <person name="Heger A."/>
            <person name="Kong L."/>
            <person name="Ponting C.P."/>
            <person name="Jarvis E.D."/>
            <person name="Mello C.V."/>
            <person name="Minx P."/>
            <person name="Lovell P."/>
            <person name="Velho T.A."/>
            <person name="Ferris M."/>
            <person name="Balakrishnan C.N."/>
            <person name="Sinha S."/>
            <person name="Blatti C."/>
            <person name="London S.E."/>
            <person name="Li Y."/>
            <person name="Lin Y.C."/>
            <person name="George J."/>
            <person name="Sweedler J."/>
            <person name="Southey B."/>
            <person name="Gunaratne P."/>
            <person name="Watson M."/>
            <person name="Nam K."/>
            <person name="Backstrom N."/>
            <person name="Smeds L."/>
            <person name="Nabholz B."/>
            <person name="Itoh Y."/>
            <person name="Whitney O."/>
            <person name="Pfenning A.R."/>
            <person name="Howard J."/>
            <person name="Volker M."/>
            <person name="Skinner B.M."/>
            <person name="Griffin D.K."/>
            <person name="Ye L."/>
            <person name="McLaren W.M."/>
            <person name="Flicek P."/>
            <person name="Quesada V."/>
            <person name="Velasco G."/>
            <person name="Lopez-Otin C."/>
            <person name="Puente X.S."/>
            <person name="Olender T."/>
            <person name="Lancet D."/>
            <person name="Smit A.F."/>
            <person name="Hubley R."/>
            <person name="Konkel M.K."/>
            <person name="Walker J.A."/>
            <person name="Batzer M.A."/>
            <person name="Gu W."/>
            <person name="Pollock D.D."/>
            <person name="Chen L."/>
            <person name="Cheng Z."/>
            <person name="Eichler E.E."/>
            <person name="Stapley J."/>
            <person name="Slate J."/>
            <person name="Ekblom R."/>
            <person name="Birkhead T."/>
            <person name="Burke T."/>
            <person name="Burt D."/>
            <person name="Scharff C."/>
            <person name="Adam I."/>
            <person name="Richard H."/>
            <person name="Sultan M."/>
            <person name="Soldatov A."/>
            <person name="Lehrach H."/>
            <person name="Edwards S.V."/>
            <person name="Yang S.P."/>
            <person name="Li X."/>
            <person name="Graves T."/>
            <person name="Fulton L."/>
            <person name="Nelson J."/>
            <person name="Chinwalla A."/>
            <person name="Hou S."/>
            <person name="Mardis E.R."/>
            <person name="Wilson R.K."/>
        </authorList>
    </citation>
    <scope>NUCLEOTIDE SEQUENCE [LARGE SCALE GENOMIC DNA]</scope>
</reference>
<evidence type="ECO:0000256" key="1">
    <source>
        <dbReference type="ARBA" id="ARBA00004496"/>
    </source>
</evidence>
<dbReference type="Gene3D" id="1.25.40.280">
    <property type="entry name" value="alix/aip1 like domains"/>
    <property type="match status" value="1"/>
</dbReference>
<evidence type="ECO:0000256" key="5">
    <source>
        <dbReference type="PROSITE-ProRule" id="PRU01207"/>
    </source>
</evidence>
<dbReference type="SMART" id="SM00228">
    <property type="entry name" value="PDZ"/>
    <property type="match status" value="1"/>
</dbReference>
<dbReference type="InterPro" id="IPR036274">
    <property type="entry name" value="HR1_rpt_sf"/>
</dbReference>
<dbReference type="PANTHER" id="PTHR23031">
    <property type="entry name" value="RHOPHILIN"/>
    <property type="match status" value="1"/>
</dbReference>
<keyword evidence="4 5" id="KW-0175">Coiled coil</keyword>
<keyword evidence="3" id="KW-0963">Cytoplasm</keyword>
<dbReference type="SUPFAM" id="SSF46585">
    <property type="entry name" value="HR1 repeat"/>
    <property type="match status" value="1"/>
</dbReference>
<dbReference type="Pfam" id="PF00595">
    <property type="entry name" value="PDZ"/>
    <property type="match status" value="1"/>
</dbReference>
<dbReference type="CDD" id="cd09249">
    <property type="entry name" value="BRO1_Rhophilin_2"/>
    <property type="match status" value="1"/>
</dbReference>
<organism evidence="9 10">
    <name type="scientific">Taeniopygia guttata</name>
    <name type="common">Zebra finch</name>
    <name type="synonym">Poephila guttata</name>
    <dbReference type="NCBI Taxonomy" id="59729"/>
    <lineage>
        <taxon>Eukaryota</taxon>
        <taxon>Metazoa</taxon>
        <taxon>Chordata</taxon>
        <taxon>Craniata</taxon>
        <taxon>Vertebrata</taxon>
        <taxon>Euteleostomi</taxon>
        <taxon>Archelosauria</taxon>
        <taxon>Archosauria</taxon>
        <taxon>Dinosauria</taxon>
        <taxon>Saurischia</taxon>
        <taxon>Theropoda</taxon>
        <taxon>Coelurosauria</taxon>
        <taxon>Aves</taxon>
        <taxon>Neognathae</taxon>
        <taxon>Neoaves</taxon>
        <taxon>Telluraves</taxon>
        <taxon>Australaves</taxon>
        <taxon>Passeriformes</taxon>
        <taxon>Passeroidea</taxon>
        <taxon>Estrildidae</taxon>
        <taxon>Estrildinae</taxon>
        <taxon>Taeniopygia</taxon>
    </lineage>
</organism>
<dbReference type="GO" id="GO:0051497">
    <property type="term" value="P:negative regulation of stress fiber assembly"/>
    <property type="evidence" value="ECO:0007669"/>
    <property type="project" value="TreeGrafter"/>
</dbReference>
<evidence type="ECO:0000256" key="4">
    <source>
        <dbReference type="ARBA" id="ARBA00023054"/>
    </source>
</evidence>
<comment type="subcellular location">
    <subcellularLocation>
        <location evidence="1">Cytoplasm</location>
    </subcellularLocation>
</comment>
<dbReference type="InterPro" id="IPR047902">
    <property type="entry name" value="RHPN2_BRO1"/>
</dbReference>
<dbReference type="PROSITE" id="PS50106">
    <property type="entry name" value="PDZ"/>
    <property type="match status" value="1"/>
</dbReference>
<proteinExistence type="inferred from homology"/>
<sequence length="663" mass="74628">MRAGAENLLRATTNNKVREQVLLELSFVNSDLQILKEELDGLNISVEVYQNAEETFSIPLVPLGLKETKDVDFTLPLKDFILEHYSQDSSEYEDEIADLMDLRQACRTPSRDEAGIEMLISYFLQLGYVENRFFPPTRHIGVLFTWYDSFTGVPVCQQNLLLEKASVLFNIGALYTQIGTRCNRQTQAGLENAVDAFQKAAGVLSYLKETFTHTPSYDMSPAMLNVLVKMMLAQARECVFEQIGLSGIRNEFFTLVKMTQEVAKVGEVYMLVNTAMNQEPVKENIPYSWSKLAQIKSDHYKALAHYFTATILCDHELQPGDDEDQQEKAMSQLYDYVPEGLMVLAVLKDKIQRKQLGNCHFHTATSYNLKTPWHLLSVDDKQWFLMFSGKAHLRKAIVYHEEALRVCGLCKKLRNIEVLQEVLTAAHKRSLLKYAQQETEDDFLSLIQAPDILSKTEHKIETIAPQFSKVKVKDFFHKLGPLTVFSAKQRWTAPRTICLHHEAGELGFSLKGGSPVQVYCLDPVCSAASAGLKEGDYIVSVDGTDCKWLGVSEVLEKLKSVGMQPMEIEVISCQDTAASLHSKSATYSMGMQKTYSLICLAMDEDKIDQTKKAPLKLPFLSWGTKNRQKAASTLCLPSAVAGSSQVKKKLSPFTLFNTESSLY</sequence>
<accession>A0A674G9F0</accession>
<dbReference type="CDD" id="cd06712">
    <property type="entry name" value="PDZ_rhophilin-like"/>
    <property type="match status" value="1"/>
</dbReference>
<dbReference type="PANTHER" id="PTHR23031:SF5">
    <property type="entry name" value="RHOPHILIN-2-RELATED"/>
    <property type="match status" value="1"/>
</dbReference>
<dbReference type="InterPro" id="IPR038499">
    <property type="entry name" value="BRO1_sf"/>
</dbReference>
<comment type="similarity">
    <text evidence="2">Belongs to the RHPN family.</text>
</comment>
<dbReference type="Gene3D" id="2.30.42.10">
    <property type="match status" value="1"/>
</dbReference>
<dbReference type="InterPro" id="IPR047138">
    <property type="entry name" value="RHPN1_2"/>
</dbReference>
<dbReference type="GO" id="GO:0005737">
    <property type="term" value="C:cytoplasm"/>
    <property type="evidence" value="ECO:0007669"/>
    <property type="project" value="UniProtKB-SubCell"/>
</dbReference>
<feature type="domain" description="PDZ" evidence="6">
    <location>
        <begin position="496"/>
        <end position="562"/>
    </location>
</feature>
<reference evidence="9" key="2">
    <citation type="submission" date="2025-08" db="UniProtKB">
        <authorList>
            <consortium name="Ensembl"/>
        </authorList>
    </citation>
    <scope>IDENTIFICATION</scope>
</reference>
<dbReference type="FunFam" id="2.30.42.10:FF:000160">
    <property type="entry name" value="RHPN1 isoform 1"/>
    <property type="match status" value="1"/>
</dbReference>
<name>A0A674G9F0_TAEGU</name>
<dbReference type="GeneTree" id="ENSGT00940000153837"/>
<protein>
    <submittedName>
        <fullName evidence="9">Rhophilin Rho GTPase binding protein 2</fullName>
    </submittedName>
</protein>
<dbReference type="Proteomes" id="UP000007754">
    <property type="component" value="Chromosome 11"/>
</dbReference>
<reference evidence="9" key="3">
    <citation type="submission" date="2025-09" db="UniProtKB">
        <authorList>
            <consortium name="Ensembl"/>
        </authorList>
    </citation>
    <scope>IDENTIFICATION</scope>
</reference>
<evidence type="ECO:0000259" key="7">
    <source>
        <dbReference type="PROSITE" id="PS51180"/>
    </source>
</evidence>
<evidence type="ECO:0000259" key="8">
    <source>
        <dbReference type="PROSITE" id="PS51860"/>
    </source>
</evidence>
<evidence type="ECO:0000313" key="10">
    <source>
        <dbReference type="Proteomes" id="UP000007754"/>
    </source>
</evidence>
<dbReference type="GO" id="GO:0007165">
    <property type="term" value="P:signal transduction"/>
    <property type="evidence" value="ECO:0007669"/>
    <property type="project" value="InterPro"/>
</dbReference>
<keyword evidence="10" id="KW-1185">Reference proteome</keyword>
<dbReference type="Gene3D" id="1.10.287.160">
    <property type="entry name" value="HR1 repeat"/>
    <property type="match status" value="1"/>
</dbReference>
<dbReference type="Ensembl" id="ENSTGUT00000024096.1">
    <property type="protein sequence ID" value="ENSTGUP00000019179.1"/>
    <property type="gene ID" value="ENSTGUG00000009375.2"/>
</dbReference>
<dbReference type="PROSITE" id="PS51180">
    <property type="entry name" value="BRO1"/>
    <property type="match status" value="1"/>
</dbReference>
<dbReference type="InterPro" id="IPR011072">
    <property type="entry name" value="HR1_rho-bd"/>
</dbReference>
<feature type="domain" description="BRO1" evidence="7">
    <location>
        <begin position="59"/>
        <end position="482"/>
    </location>
</feature>